<dbReference type="EMBL" id="CAJVPQ010021766">
    <property type="protein sequence ID" value="CAG8759175.1"/>
    <property type="molecule type" value="Genomic_DNA"/>
</dbReference>
<dbReference type="Proteomes" id="UP000789570">
    <property type="component" value="Unassembled WGS sequence"/>
</dbReference>
<feature type="non-terminal residue" evidence="1">
    <location>
        <position position="91"/>
    </location>
</feature>
<protein>
    <submittedName>
        <fullName evidence="1">6102_t:CDS:1</fullName>
    </submittedName>
</protein>
<proteinExistence type="predicted"/>
<accession>A0A9N9J2F0</accession>
<keyword evidence="2" id="KW-1185">Reference proteome</keyword>
<gene>
    <name evidence="1" type="ORF">FCALED_LOCUS16813</name>
</gene>
<dbReference type="OrthoDB" id="2432189at2759"/>
<feature type="non-terminal residue" evidence="1">
    <location>
        <position position="1"/>
    </location>
</feature>
<reference evidence="1" key="1">
    <citation type="submission" date="2021-06" db="EMBL/GenBank/DDBJ databases">
        <authorList>
            <person name="Kallberg Y."/>
            <person name="Tangrot J."/>
            <person name="Rosling A."/>
        </authorList>
    </citation>
    <scope>NUCLEOTIDE SEQUENCE</scope>
    <source>
        <strain evidence="1">UK204</strain>
    </source>
</reference>
<sequence>QPSNLEWKLSSGEFVRNSLTININDSRNSKNKRLTAYTVRVLDLSSEFLGGMYIWFGEEQSSLKQKVPKSKQHATNKIRSRVLEGIGKIEG</sequence>
<evidence type="ECO:0000313" key="1">
    <source>
        <dbReference type="EMBL" id="CAG8759175.1"/>
    </source>
</evidence>
<evidence type="ECO:0000313" key="2">
    <source>
        <dbReference type="Proteomes" id="UP000789570"/>
    </source>
</evidence>
<organism evidence="1 2">
    <name type="scientific">Funneliformis caledonium</name>
    <dbReference type="NCBI Taxonomy" id="1117310"/>
    <lineage>
        <taxon>Eukaryota</taxon>
        <taxon>Fungi</taxon>
        <taxon>Fungi incertae sedis</taxon>
        <taxon>Mucoromycota</taxon>
        <taxon>Glomeromycotina</taxon>
        <taxon>Glomeromycetes</taxon>
        <taxon>Glomerales</taxon>
        <taxon>Glomeraceae</taxon>
        <taxon>Funneliformis</taxon>
    </lineage>
</organism>
<name>A0A9N9J2F0_9GLOM</name>
<dbReference type="AlphaFoldDB" id="A0A9N9J2F0"/>
<comment type="caution">
    <text evidence="1">The sequence shown here is derived from an EMBL/GenBank/DDBJ whole genome shotgun (WGS) entry which is preliminary data.</text>
</comment>